<proteinExistence type="predicted"/>
<reference evidence="3" key="2">
    <citation type="journal article" date="2007" name="Science">
        <title>Draft genome sequence of the sexually transmitted pathogen Trichomonas vaginalis.</title>
        <authorList>
            <person name="Carlton J.M."/>
            <person name="Hirt R.P."/>
            <person name="Silva J.C."/>
            <person name="Delcher A.L."/>
            <person name="Schatz M."/>
            <person name="Zhao Q."/>
            <person name="Wortman J.R."/>
            <person name="Bidwell S.L."/>
            <person name="Alsmark U.C.M."/>
            <person name="Besteiro S."/>
            <person name="Sicheritz-Ponten T."/>
            <person name="Noel C.J."/>
            <person name="Dacks J.B."/>
            <person name="Foster P.G."/>
            <person name="Simillion C."/>
            <person name="Van de Peer Y."/>
            <person name="Miranda-Saavedra D."/>
            <person name="Barton G.J."/>
            <person name="Westrop G.D."/>
            <person name="Mueller S."/>
            <person name="Dessi D."/>
            <person name="Fiori P.L."/>
            <person name="Ren Q."/>
            <person name="Paulsen I."/>
            <person name="Zhang H."/>
            <person name="Bastida-Corcuera F.D."/>
            <person name="Simoes-Barbosa A."/>
            <person name="Brown M.T."/>
            <person name="Hayes R.D."/>
            <person name="Mukherjee M."/>
            <person name="Okumura C.Y."/>
            <person name="Schneider R."/>
            <person name="Smith A.J."/>
            <person name="Vanacova S."/>
            <person name="Villalvazo M."/>
            <person name="Haas B.J."/>
            <person name="Pertea M."/>
            <person name="Feldblyum T.V."/>
            <person name="Utterback T.R."/>
            <person name="Shu C.L."/>
            <person name="Osoegawa K."/>
            <person name="de Jong P.J."/>
            <person name="Hrdy I."/>
            <person name="Horvathova L."/>
            <person name="Zubacova Z."/>
            <person name="Dolezal P."/>
            <person name="Malik S.B."/>
            <person name="Logsdon J.M. Jr."/>
            <person name="Henze K."/>
            <person name="Gupta A."/>
            <person name="Wang C.C."/>
            <person name="Dunne R.L."/>
            <person name="Upcroft J.A."/>
            <person name="Upcroft P."/>
            <person name="White O."/>
            <person name="Salzberg S.L."/>
            <person name="Tang P."/>
            <person name="Chiu C.-H."/>
            <person name="Lee Y.-S."/>
            <person name="Embley T.M."/>
            <person name="Coombs G.H."/>
            <person name="Mottram J.C."/>
            <person name="Tachezy J."/>
            <person name="Fraser-Liggett C.M."/>
            <person name="Johnson P.J."/>
        </authorList>
    </citation>
    <scope>NUCLEOTIDE SEQUENCE [LARGE SCALE GENOMIC DNA]</scope>
    <source>
        <strain evidence="3">G3</strain>
    </source>
</reference>
<feature type="region of interest" description="Disordered" evidence="1">
    <location>
        <begin position="252"/>
        <end position="274"/>
    </location>
</feature>
<gene>
    <name evidence="3" type="ORF">TVAG_434040</name>
</gene>
<organism evidence="3 4">
    <name type="scientific">Trichomonas vaginalis (strain ATCC PRA-98 / G3)</name>
    <dbReference type="NCBI Taxonomy" id="412133"/>
    <lineage>
        <taxon>Eukaryota</taxon>
        <taxon>Metamonada</taxon>
        <taxon>Parabasalia</taxon>
        <taxon>Trichomonadida</taxon>
        <taxon>Trichomonadidae</taxon>
        <taxon>Trichomonas</taxon>
    </lineage>
</organism>
<feature type="compositionally biased region" description="Low complexity" evidence="1">
    <location>
        <begin position="257"/>
        <end position="267"/>
    </location>
</feature>
<feature type="compositionally biased region" description="Basic residues" evidence="1">
    <location>
        <begin position="92"/>
        <end position="102"/>
    </location>
</feature>
<keyword evidence="2" id="KW-1133">Transmembrane helix</keyword>
<feature type="region of interest" description="Disordered" evidence="1">
    <location>
        <begin position="77"/>
        <end position="122"/>
    </location>
</feature>
<feature type="region of interest" description="Disordered" evidence="1">
    <location>
        <begin position="160"/>
        <end position="184"/>
    </location>
</feature>
<evidence type="ECO:0000256" key="2">
    <source>
        <dbReference type="SAM" id="Phobius"/>
    </source>
</evidence>
<feature type="compositionally biased region" description="Basic and acidic residues" evidence="1">
    <location>
        <begin position="167"/>
        <end position="181"/>
    </location>
</feature>
<dbReference type="VEuPathDB" id="TrichDB:TVAGG3_0375820"/>
<dbReference type="VEuPathDB" id="TrichDB:TVAG_434040"/>
<name>A2DSI7_TRIV3</name>
<dbReference type="RefSeq" id="XP_001328790.1">
    <property type="nucleotide sequence ID" value="XM_001328755.1"/>
</dbReference>
<evidence type="ECO:0000313" key="3">
    <source>
        <dbReference type="EMBL" id="EAY16567.1"/>
    </source>
</evidence>
<evidence type="ECO:0000313" key="4">
    <source>
        <dbReference type="Proteomes" id="UP000001542"/>
    </source>
</evidence>
<keyword evidence="2" id="KW-0812">Transmembrane</keyword>
<protein>
    <submittedName>
        <fullName evidence="3">Uncharacterized protein</fullName>
    </submittedName>
</protein>
<feature type="transmembrane region" description="Helical" evidence="2">
    <location>
        <begin position="38"/>
        <end position="63"/>
    </location>
</feature>
<dbReference type="InParanoid" id="A2DSI7"/>
<dbReference type="EMBL" id="DS113240">
    <property type="protein sequence ID" value="EAY16567.1"/>
    <property type="molecule type" value="Genomic_DNA"/>
</dbReference>
<sequence length="274" mass="30633">MFLLFLSNVALEETPTRTRPLATRPLATPTATFNREPVVISGSLIIAGTILAAIGGSVFFFYYKYLIRQKIIENDEPESCSDKEKLNEFKTGKKKHRRRKKYSNNSVQQHSNVDDQEKTPLLQSRDQDSYYSYYYEEEDGESNKGTKTNNFSTNLSTFVLSESEESPSDHYEIPPEADKGTRRGSITKTASETDALNSLRFNLNLNSPKVQKFRQSSIFFGQDKAQSLESGMNAGITAQSSLQIPSYITDALKPSDDGSSSSSELSLAKIPVDM</sequence>
<feature type="compositionally biased region" description="Basic and acidic residues" evidence="1">
    <location>
        <begin position="80"/>
        <end position="91"/>
    </location>
</feature>
<evidence type="ECO:0000256" key="1">
    <source>
        <dbReference type="SAM" id="MobiDB-lite"/>
    </source>
</evidence>
<reference evidence="3" key="1">
    <citation type="submission" date="2006-10" db="EMBL/GenBank/DDBJ databases">
        <authorList>
            <person name="Amadeo P."/>
            <person name="Zhao Q."/>
            <person name="Wortman J."/>
            <person name="Fraser-Liggett C."/>
            <person name="Carlton J."/>
        </authorList>
    </citation>
    <scope>NUCLEOTIDE SEQUENCE</scope>
    <source>
        <strain evidence="3">G3</strain>
    </source>
</reference>
<keyword evidence="4" id="KW-1185">Reference proteome</keyword>
<accession>A2DSI7</accession>
<dbReference type="Proteomes" id="UP000001542">
    <property type="component" value="Unassembled WGS sequence"/>
</dbReference>
<dbReference type="KEGG" id="tva:4774570"/>
<keyword evidence="2" id="KW-0472">Membrane</keyword>
<dbReference type="AlphaFoldDB" id="A2DSI7"/>